<comment type="similarity">
    <text evidence="2">Belongs to the POA1 family.</text>
</comment>
<dbReference type="SUPFAM" id="SSF52949">
    <property type="entry name" value="Macro domain-like"/>
    <property type="match status" value="1"/>
</dbReference>
<keyword evidence="5" id="KW-0904">Protein phosphatase</keyword>
<feature type="domain" description="Macro" evidence="8">
    <location>
        <begin position="137"/>
        <end position="289"/>
    </location>
</feature>
<dbReference type="InterPro" id="IPR002589">
    <property type="entry name" value="Macro_dom"/>
</dbReference>
<proteinExistence type="inferred from homology"/>
<comment type="function">
    <text evidence="1">Highly specific phosphatase involved in the metabolism of ADP-ribose 1''-phosphate (Appr1p) which is produced as a consequence of tRNA splicing.</text>
</comment>
<dbReference type="InterPro" id="IPR050892">
    <property type="entry name" value="ADP-ribose_metab_enzymes"/>
</dbReference>
<dbReference type="InterPro" id="IPR043472">
    <property type="entry name" value="Macro_dom-like"/>
</dbReference>
<evidence type="ECO:0000256" key="4">
    <source>
        <dbReference type="ARBA" id="ARBA00019744"/>
    </source>
</evidence>
<sequence length="315" mass="33784">MPTKRTAASSGQDSTRRQFKQTKLNFGRPPSQPQQRPKQVQGGEDAVGLTAAPNEDQGDETRKPQTKNVKTNPEEPEESSVVGSTPADDGNGDGDDADLTTTTSAPSPTSTSPPAGQAAAPSKKTPRPKPKPSSSLRIIDKVGDLFDAPPRTVLIHACNCTGSWGGGIALAFKKSYPAAYEVYNAQCKQTTPDRLVGKALLIPPPPPPPAATGSREAQKQHYIGCLFTSKRYGRARDSPEEILKATGPAMRHLMRQIAAEGGGRVGEIRMCQINSGLFDVPWPLSRKAIQSLELRDEDVGEHLELPVDIVAYSRD</sequence>
<comment type="caution">
    <text evidence="9">The sequence shown here is derived from an EMBL/GenBank/DDBJ whole genome shotgun (WGS) entry which is preliminary data.</text>
</comment>
<feature type="compositionally biased region" description="Polar residues" evidence="7">
    <location>
        <begin position="1"/>
        <end position="13"/>
    </location>
</feature>
<dbReference type="EC" id="3.1.3.84" evidence="3"/>
<evidence type="ECO:0000313" key="9">
    <source>
        <dbReference type="EMBL" id="KAK3320775.1"/>
    </source>
</evidence>
<accession>A0AAE0I9F6</accession>
<reference evidence="9" key="1">
    <citation type="journal article" date="2023" name="Mol. Phylogenet. Evol.">
        <title>Genome-scale phylogeny and comparative genomics of the fungal order Sordariales.</title>
        <authorList>
            <person name="Hensen N."/>
            <person name="Bonometti L."/>
            <person name="Westerberg I."/>
            <person name="Brannstrom I.O."/>
            <person name="Guillou S."/>
            <person name="Cros-Aarteil S."/>
            <person name="Calhoun S."/>
            <person name="Haridas S."/>
            <person name="Kuo A."/>
            <person name="Mondo S."/>
            <person name="Pangilinan J."/>
            <person name="Riley R."/>
            <person name="LaButti K."/>
            <person name="Andreopoulos B."/>
            <person name="Lipzen A."/>
            <person name="Chen C."/>
            <person name="Yan M."/>
            <person name="Daum C."/>
            <person name="Ng V."/>
            <person name="Clum A."/>
            <person name="Steindorff A."/>
            <person name="Ohm R.A."/>
            <person name="Martin F."/>
            <person name="Silar P."/>
            <person name="Natvig D.O."/>
            <person name="Lalanne C."/>
            <person name="Gautier V."/>
            <person name="Ament-Velasquez S.L."/>
            <person name="Kruys A."/>
            <person name="Hutchinson M.I."/>
            <person name="Powell A.J."/>
            <person name="Barry K."/>
            <person name="Miller A.N."/>
            <person name="Grigoriev I.V."/>
            <person name="Debuchy R."/>
            <person name="Gladieux P."/>
            <person name="Hiltunen Thoren M."/>
            <person name="Johannesson H."/>
        </authorList>
    </citation>
    <scope>NUCLEOTIDE SEQUENCE</scope>
    <source>
        <strain evidence="9">SMH4131-1</strain>
    </source>
</reference>
<dbReference type="Pfam" id="PF01661">
    <property type="entry name" value="Macro"/>
    <property type="match status" value="1"/>
</dbReference>
<dbReference type="SMART" id="SM00506">
    <property type="entry name" value="A1pp"/>
    <property type="match status" value="1"/>
</dbReference>
<feature type="compositionally biased region" description="Low complexity" evidence="7">
    <location>
        <begin position="99"/>
        <end position="123"/>
    </location>
</feature>
<evidence type="ECO:0000256" key="5">
    <source>
        <dbReference type="ARBA" id="ARBA00022912"/>
    </source>
</evidence>
<dbReference type="PANTHER" id="PTHR12521:SF0">
    <property type="entry name" value="ADP-RIBOSE GLYCOHYDROLASE OARD1"/>
    <property type="match status" value="1"/>
</dbReference>
<dbReference type="Proteomes" id="UP001286456">
    <property type="component" value="Unassembled WGS sequence"/>
</dbReference>
<gene>
    <name evidence="9" type="ORF">B0T19DRAFT_247927</name>
</gene>
<dbReference type="GO" id="GO:0004721">
    <property type="term" value="F:phosphoprotein phosphatase activity"/>
    <property type="evidence" value="ECO:0007669"/>
    <property type="project" value="UniProtKB-KW"/>
</dbReference>
<evidence type="ECO:0000256" key="1">
    <source>
        <dbReference type="ARBA" id="ARBA00002432"/>
    </source>
</evidence>
<name>A0AAE0I9F6_9PEZI</name>
<dbReference type="GO" id="GO:0140291">
    <property type="term" value="P:peptidyl-glutamate ADP-deribosylation"/>
    <property type="evidence" value="ECO:0007669"/>
    <property type="project" value="TreeGrafter"/>
</dbReference>
<comment type="catalytic activity">
    <reaction evidence="6">
        <text>ADP-alpha-D-ribose 1''-phosphate + H2O = ADP-D-ribose + phosphate</text>
        <dbReference type="Rhea" id="RHEA:25029"/>
        <dbReference type="ChEBI" id="CHEBI:15377"/>
        <dbReference type="ChEBI" id="CHEBI:43474"/>
        <dbReference type="ChEBI" id="CHEBI:57967"/>
        <dbReference type="ChEBI" id="CHEBI:58753"/>
        <dbReference type="EC" id="3.1.3.84"/>
    </reaction>
</comment>
<reference evidence="9" key="2">
    <citation type="submission" date="2023-06" db="EMBL/GenBank/DDBJ databases">
        <authorList>
            <consortium name="Lawrence Berkeley National Laboratory"/>
            <person name="Haridas S."/>
            <person name="Hensen N."/>
            <person name="Bonometti L."/>
            <person name="Westerberg I."/>
            <person name="Brannstrom I.O."/>
            <person name="Guillou S."/>
            <person name="Cros-Aarteil S."/>
            <person name="Calhoun S."/>
            <person name="Kuo A."/>
            <person name="Mondo S."/>
            <person name="Pangilinan J."/>
            <person name="Riley R."/>
            <person name="Labutti K."/>
            <person name="Andreopoulos B."/>
            <person name="Lipzen A."/>
            <person name="Chen C."/>
            <person name="Yanf M."/>
            <person name="Daum C."/>
            <person name="Ng V."/>
            <person name="Clum A."/>
            <person name="Steindorff A."/>
            <person name="Ohm R."/>
            <person name="Martin F."/>
            <person name="Silar P."/>
            <person name="Natvig D."/>
            <person name="Lalanne C."/>
            <person name="Gautier V."/>
            <person name="Ament-Velasquez S.L."/>
            <person name="Kruys A."/>
            <person name="Hutchinson M.I."/>
            <person name="Powell A.J."/>
            <person name="Barry K."/>
            <person name="Miller A.N."/>
            <person name="Grigoriev I.V."/>
            <person name="Debuchy R."/>
            <person name="Gladieux P."/>
            <person name="Thoren M.H."/>
            <person name="Johannesson H."/>
        </authorList>
    </citation>
    <scope>NUCLEOTIDE SEQUENCE</scope>
    <source>
        <strain evidence="9">SMH4131-1</strain>
    </source>
</reference>
<dbReference type="EMBL" id="JAUEPO010000005">
    <property type="protein sequence ID" value="KAK3320775.1"/>
    <property type="molecule type" value="Genomic_DNA"/>
</dbReference>
<dbReference type="Gene3D" id="3.40.220.10">
    <property type="entry name" value="Leucine Aminopeptidase, subunit E, domain 1"/>
    <property type="match status" value="1"/>
</dbReference>
<evidence type="ECO:0000256" key="6">
    <source>
        <dbReference type="ARBA" id="ARBA00034427"/>
    </source>
</evidence>
<evidence type="ECO:0000313" key="10">
    <source>
        <dbReference type="Proteomes" id="UP001286456"/>
    </source>
</evidence>
<dbReference type="CDD" id="cd02901">
    <property type="entry name" value="Macro_Poa1p-like"/>
    <property type="match status" value="1"/>
</dbReference>
<feature type="compositionally biased region" description="Low complexity" evidence="7">
    <location>
        <begin position="79"/>
        <end position="89"/>
    </location>
</feature>
<organism evidence="9 10">
    <name type="scientific">Cercophora scortea</name>
    <dbReference type="NCBI Taxonomy" id="314031"/>
    <lineage>
        <taxon>Eukaryota</taxon>
        <taxon>Fungi</taxon>
        <taxon>Dikarya</taxon>
        <taxon>Ascomycota</taxon>
        <taxon>Pezizomycotina</taxon>
        <taxon>Sordariomycetes</taxon>
        <taxon>Sordariomycetidae</taxon>
        <taxon>Sordariales</taxon>
        <taxon>Lasiosphaeriaceae</taxon>
        <taxon>Cercophora</taxon>
    </lineage>
</organism>
<evidence type="ECO:0000256" key="7">
    <source>
        <dbReference type="SAM" id="MobiDB-lite"/>
    </source>
</evidence>
<keyword evidence="5" id="KW-0378">Hydrolase</keyword>
<dbReference type="AlphaFoldDB" id="A0AAE0I9F6"/>
<evidence type="ECO:0000256" key="3">
    <source>
        <dbReference type="ARBA" id="ARBA00012983"/>
    </source>
</evidence>
<feature type="region of interest" description="Disordered" evidence="7">
    <location>
        <begin position="1"/>
        <end position="138"/>
    </location>
</feature>
<protein>
    <recommendedName>
        <fullName evidence="4">ADP-ribose 1''-phosphate phosphatase</fullName>
        <ecNumber evidence="3">3.1.3.84</ecNumber>
    </recommendedName>
</protein>
<evidence type="ECO:0000256" key="2">
    <source>
        <dbReference type="ARBA" id="ARBA00006575"/>
    </source>
</evidence>
<evidence type="ECO:0000259" key="8">
    <source>
        <dbReference type="SMART" id="SM00506"/>
    </source>
</evidence>
<dbReference type="PANTHER" id="PTHR12521">
    <property type="entry name" value="PROTEIN C6ORF130"/>
    <property type="match status" value="1"/>
</dbReference>
<keyword evidence="10" id="KW-1185">Reference proteome</keyword>